<dbReference type="PANTHER" id="PTHR43133:SF62">
    <property type="entry name" value="RNA POLYMERASE SIGMA FACTOR SIGZ"/>
    <property type="match status" value="1"/>
</dbReference>
<dbReference type="CDD" id="cd06171">
    <property type="entry name" value="Sigma70_r4"/>
    <property type="match status" value="1"/>
</dbReference>
<keyword evidence="10" id="KW-1185">Reference proteome</keyword>
<dbReference type="GO" id="GO:0016987">
    <property type="term" value="F:sigma factor activity"/>
    <property type="evidence" value="ECO:0007669"/>
    <property type="project" value="UniProtKB-KW"/>
</dbReference>
<dbReference type="PROSITE" id="PS01063">
    <property type="entry name" value="SIGMA70_ECF"/>
    <property type="match status" value="1"/>
</dbReference>
<protein>
    <recommendedName>
        <fullName evidence="6">RNA polymerase sigma factor</fullName>
    </recommendedName>
</protein>
<dbReference type="SUPFAM" id="SSF88946">
    <property type="entry name" value="Sigma2 domain of RNA polymerase sigma factors"/>
    <property type="match status" value="1"/>
</dbReference>
<dbReference type="PANTHER" id="PTHR43133">
    <property type="entry name" value="RNA POLYMERASE ECF-TYPE SIGMA FACTO"/>
    <property type="match status" value="1"/>
</dbReference>
<dbReference type="Proteomes" id="UP000004691">
    <property type="component" value="Unassembled WGS sequence"/>
</dbReference>
<feature type="domain" description="RNA polymerase sigma-70 region 2" evidence="7">
    <location>
        <begin position="55"/>
        <end position="123"/>
    </location>
</feature>
<dbReference type="InterPro" id="IPR007630">
    <property type="entry name" value="RNA_pol_sigma70_r4"/>
</dbReference>
<evidence type="ECO:0000313" key="9">
    <source>
        <dbReference type="EMBL" id="EID52691.1"/>
    </source>
</evidence>
<gene>
    <name evidence="9" type="ORF">SacxiDRAFT_0414</name>
</gene>
<dbReference type="InterPro" id="IPR007627">
    <property type="entry name" value="RNA_pol_sigma70_r2"/>
</dbReference>
<feature type="domain" description="RNA polymerase sigma-70 region 4" evidence="8">
    <location>
        <begin position="161"/>
        <end position="208"/>
    </location>
</feature>
<dbReference type="EMBL" id="JH636049">
    <property type="protein sequence ID" value="EID52691.1"/>
    <property type="molecule type" value="Genomic_DNA"/>
</dbReference>
<dbReference type="HOGENOM" id="CLU_047691_9_3_11"/>
<organism evidence="9 10">
    <name type="scientific">Saccharomonospora xinjiangensis XJ-54</name>
    <dbReference type="NCBI Taxonomy" id="882086"/>
    <lineage>
        <taxon>Bacteria</taxon>
        <taxon>Bacillati</taxon>
        <taxon>Actinomycetota</taxon>
        <taxon>Actinomycetes</taxon>
        <taxon>Pseudonocardiales</taxon>
        <taxon>Pseudonocardiaceae</taxon>
        <taxon>Saccharomonospora</taxon>
    </lineage>
</organism>
<keyword evidence="3 6" id="KW-0731">Sigma factor</keyword>
<evidence type="ECO:0000256" key="4">
    <source>
        <dbReference type="ARBA" id="ARBA00023125"/>
    </source>
</evidence>
<dbReference type="Pfam" id="PF04542">
    <property type="entry name" value="Sigma70_r2"/>
    <property type="match status" value="1"/>
</dbReference>
<dbReference type="InterPro" id="IPR013324">
    <property type="entry name" value="RNA_pol_sigma_r3/r4-like"/>
</dbReference>
<dbReference type="InterPro" id="IPR000838">
    <property type="entry name" value="RNA_pol_sigma70_ECF_CS"/>
</dbReference>
<dbReference type="InterPro" id="IPR039425">
    <property type="entry name" value="RNA_pol_sigma-70-like"/>
</dbReference>
<reference evidence="9 10" key="1">
    <citation type="submission" date="2012-01" db="EMBL/GenBank/DDBJ databases">
        <title>Improved High-Quality Draft sequence of Saccharomonospora xinjiangensis XJ-54.</title>
        <authorList>
            <consortium name="US DOE Joint Genome Institute"/>
            <person name="Lucas S."/>
            <person name="Han J."/>
            <person name="Lapidus A."/>
            <person name="Cheng J.-F."/>
            <person name="Goodwin L."/>
            <person name="Pitluck S."/>
            <person name="Peters L."/>
            <person name="Mikhailova N."/>
            <person name="Teshima H."/>
            <person name="Detter J.C."/>
            <person name="Han C."/>
            <person name="Tapia R."/>
            <person name="Land M."/>
            <person name="Hauser L."/>
            <person name="Kyrpides N."/>
            <person name="Ivanova N."/>
            <person name="Pagani I."/>
            <person name="Brambilla E.-M."/>
            <person name="Klenk H.-P."/>
            <person name="Woyke T."/>
        </authorList>
    </citation>
    <scope>NUCLEOTIDE SEQUENCE [LARGE SCALE GENOMIC DNA]</scope>
    <source>
        <strain evidence="9 10">XJ-54</strain>
    </source>
</reference>
<dbReference type="eggNOG" id="COG1595">
    <property type="taxonomic scope" value="Bacteria"/>
</dbReference>
<proteinExistence type="inferred from homology"/>
<evidence type="ECO:0000256" key="2">
    <source>
        <dbReference type="ARBA" id="ARBA00023015"/>
    </source>
</evidence>
<evidence type="ECO:0000256" key="5">
    <source>
        <dbReference type="ARBA" id="ARBA00023163"/>
    </source>
</evidence>
<dbReference type="InterPro" id="IPR014284">
    <property type="entry name" value="RNA_pol_sigma-70_dom"/>
</dbReference>
<dbReference type="Gene3D" id="1.10.1740.10">
    <property type="match status" value="1"/>
</dbReference>
<evidence type="ECO:0000259" key="8">
    <source>
        <dbReference type="Pfam" id="PF04545"/>
    </source>
</evidence>
<dbReference type="GO" id="GO:0003677">
    <property type="term" value="F:DNA binding"/>
    <property type="evidence" value="ECO:0007669"/>
    <property type="project" value="UniProtKB-KW"/>
</dbReference>
<dbReference type="Gene3D" id="1.10.10.10">
    <property type="entry name" value="Winged helix-like DNA-binding domain superfamily/Winged helix DNA-binding domain"/>
    <property type="match status" value="1"/>
</dbReference>
<dbReference type="InterPro" id="IPR013325">
    <property type="entry name" value="RNA_pol_sigma_r2"/>
</dbReference>
<keyword evidence="2 6" id="KW-0805">Transcription regulation</keyword>
<dbReference type="InterPro" id="IPR036388">
    <property type="entry name" value="WH-like_DNA-bd_sf"/>
</dbReference>
<keyword evidence="4 6" id="KW-0238">DNA-binding</keyword>
<comment type="similarity">
    <text evidence="1 6">Belongs to the sigma-70 factor family. ECF subfamily.</text>
</comment>
<dbReference type="Pfam" id="PF04545">
    <property type="entry name" value="Sigma70_r4"/>
    <property type="match status" value="1"/>
</dbReference>
<evidence type="ECO:0000256" key="3">
    <source>
        <dbReference type="ARBA" id="ARBA00023082"/>
    </source>
</evidence>
<evidence type="ECO:0000256" key="6">
    <source>
        <dbReference type="RuleBase" id="RU000716"/>
    </source>
</evidence>
<name>I0UXT8_9PSEU</name>
<evidence type="ECO:0000259" key="7">
    <source>
        <dbReference type="Pfam" id="PF04542"/>
    </source>
</evidence>
<evidence type="ECO:0000313" key="10">
    <source>
        <dbReference type="Proteomes" id="UP000004691"/>
    </source>
</evidence>
<dbReference type="STRING" id="882086.SacxiDRAFT_0414"/>
<sequence>MALAHGVLSRPVPIARFTRPPRGIALEVSTPSGEDSALSHREAPESAQDSLWDHLYARYHGLVFAVALAEVSHWADAEDVAQRVFVRAWRSRESFDPVKGEIRSWLLAITRNVIADFRTARTRERALREAVASVAGFDEAGRGGGEVEEDVVNRLLVTSELDRLAEHQRLVVELAFFANLTHSEIAEDTGLPIGTVKSQLRRALHRLRGRRACLAGSD</sequence>
<evidence type="ECO:0000256" key="1">
    <source>
        <dbReference type="ARBA" id="ARBA00010641"/>
    </source>
</evidence>
<accession>I0UXT8</accession>
<keyword evidence="5 6" id="KW-0804">Transcription</keyword>
<dbReference type="SUPFAM" id="SSF88659">
    <property type="entry name" value="Sigma3 and sigma4 domains of RNA polymerase sigma factors"/>
    <property type="match status" value="1"/>
</dbReference>
<dbReference type="AlphaFoldDB" id="I0UXT8"/>
<dbReference type="NCBIfam" id="TIGR02937">
    <property type="entry name" value="sigma70-ECF"/>
    <property type="match status" value="1"/>
</dbReference>
<dbReference type="GO" id="GO:0006352">
    <property type="term" value="P:DNA-templated transcription initiation"/>
    <property type="evidence" value="ECO:0007669"/>
    <property type="project" value="InterPro"/>
</dbReference>